<dbReference type="Gene3D" id="3.60.10.10">
    <property type="entry name" value="Endonuclease/exonuclease/phosphatase"/>
    <property type="match status" value="1"/>
</dbReference>
<reference evidence="1" key="1">
    <citation type="submission" date="2023-08" db="EMBL/GenBank/DDBJ databases">
        <authorList>
            <person name="Alioto T."/>
            <person name="Alioto T."/>
            <person name="Gomez Garrido J."/>
        </authorList>
    </citation>
    <scope>NUCLEOTIDE SEQUENCE</scope>
</reference>
<dbReference type="EMBL" id="OX597829">
    <property type="protein sequence ID" value="CAI9734630.1"/>
    <property type="molecule type" value="Genomic_DNA"/>
</dbReference>
<evidence type="ECO:0008006" key="3">
    <source>
        <dbReference type="Google" id="ProtNLM"/>
    </source>
</evidence>
<protein>
    <recommendedName>
        <fullName evidence="3">Craniofacial development protein 2-like</fullName>
    </recommendedName>
</protein>
<dbReference type="InterPro" id="IPR036691">
    <property type="entry name" value="Endo/exonu/phosph_ase_sf"/>
</dbReference>
<sequence>MGVLLLAQIQQENISKVPDFINRLSIQDKLFILGDFNARVGSDTQFWSNVGSHGIGKVNSNGVLLLSLCSEFDLLLTNTVFQLPNCKKASWKHPRSNHYHLIDYVIVHRSDRQDVSLTRSYSIGKCWLDHKLICSTIKMKIKRPVRNQRSSPIKRIDVDKLKVKEAMQSFQKVTDEKLSSIICGNDIEASWSEFKTAVYDSAKESLGYVRRKNQDWFDENDPTILLLLSNIHQTHQSVDY</sequence>
<evidence type="ECO:0000313" key="2">
    <source>
        <dbReference type="Proteomes" id="UP001162480"/>
    </source>
</evidence>
<dbReference type="Proteomes" id="UP001162480">
    <property type="component" value="Chromosome 16"/>
</dbReference>
<accession>A0AA36FDU4</accession>
<evidence type="ECO:0000313" key="1">
    <source>
        <dbReference type="EMBL" id="CAI9734630.1"/>
    </source>
</evidence>
<organism evidence="1 2">
    <name type="scientific">Octopus vulgaris</name>
    <name type="common">Common octopus</name>
    <dbReference type="NCBI Taxonomy" id="6645"/>
    <lineage>
        <taxon>Eukaryota</taxon>
        <taxon>Metazoa</taxon>
        <taxon>Spiralia</taxon>
        <taxon>Lophotrochozoa</taxon>
        <taxon>Mollusca</taxon>
        <taxon>Cephalopoda</taxon>
        <taxon>Coleoidea</taxon>
        <taxon>Octopodiformes</taxon>
        <taxon>Octopoda</taxon>
        <taxon>Incirrata</taxon>
        <taxon>Octopodidae</taxon>
        <taxon>Octopus</taxon>
    </lineage>
</organism>
<dbReference type="PANTHER" id="PTHR23227">
    <property type="entry name" value="BUCENTAUR RELATED"/>
    <property type="match status" value="1"/>
</dbReference>
<proteinExistence type="predicted"/>
<dbReference type="SUPFAM" id="SSF56219">
    <property type="entry name" value="DNase I-like"/>
    <property type="match status" value="1"/>
</dbReference>
<dbReference type="InterPro" id="IPR027124">
    <property type="entry name" value="Swc5/CFDP1/2"/>
</dbReference>
<keyword evidence="2" id="KW-1185">Reference proteome</keyword>
<dbReference type="AlphaFoldDB" id="A0AA36FDU4"/>
<name>A0AA36FDU4_OCTVU</name>
<dbReference type="PANTHER" id="PTHR23227:SF84">
    <property type="entry name" value="ENDONUCLEASE_EXONUCLEASE_PHOSPHATASE DOMAIN-CONTAINING PROTEIN"/>
    <property type="match status" value="1"/>
</dbReference>
<gene>
    <name evidence="1" type="ORF">OCTVUL_1B024619</name>
</gene>